<organism evidence="2 3">
    <name type="scientific">Sphingomonas lycopersici</name>
    <dbReference type="NCBI Taxonomy" id="2951807"/>
    <lineage>
        <taxon>Bacteria</taxon>
        <taxon>Pseudomonadati</taxon>
        <taxon>Pseudomonadota</taxon>
        <taxon>Alphaproteobacteria</taxon>
        <taxon>Sphingomonadales</taxon>
        <taxon>Sphingomonadaceae</taxon>
        <taxon>Sphingomonas</taxon>
    </lineage>
</organism>
<dbReference type="EMBL" id="JANFAV010000011">
    <property type="protein sequence ID" value="MCW6536234.1"/>
    <property type="molecule type" value="Genomic_DNA"/>
</dbReference>
<evidence type="ECO:0000313" key="2">
    <source>
        <dbReference type="EMBL" id="MCW6536234.1"/>
    </source>
</evidence>
<comment type="caution">
    <text evidence="2">The sequence shown here is derived from an EMBL/GenBank/DDBJ whole genome shotgun (WGS) entry which is preliminary data.</text>
</comment>
<keyword evidence="3" id="KW-1185">Reference proteome</keyword>
<dbReference type="RefSeq" id="WP_179512468.1">
    <property type="nucleotide sequence ID" value="NZ_JANFAV010000011.1"/>
</dbReference>
<sequence>MSVENDVGGLITSPGYSTPDTRAGRASLIGYGPIGDEGFFARLRTGRWRCEERMTNLDGMLQRLSDLPTDPRLAAIDDAVIDALARRRTHGAPLPGSVFAIAAGLALTIGLVTSLIPASESHAATINPLGASPALAPSTLLGTDG</sequence>
<keyword evidence="1" id="KW-1133">Transmembrane helix</keyword>
<dbReference type="AlphaFoldDB" id="A0AA41ZAX3"/>
<keyword evidence="1" id="KW-0812">Transmembrane</keyword>
<gene>
    <name evidence="2" type="ORF">NEE01_15750</name>
</gene>
<evidence type="ECO:0000256" key="1">
    <source>
        <dbReference type="SAM" id="Phobius"/>
    </source>
</evidence>
<accession>A0AA41ZAX3</accession>
<feature type="transmembrane region" description="Helical" evidence="1">
    <location>
        <begin position="96"/>
        <end position="116"/>
    </location>
</feature>
<protein>
    <submittedName>
        <fullName evidence="2">Uncharacterized protein</fullName>
    </submittedName>
</protein>
<evidence type="ECO:0000313" key="3">
    <source>
        <dbReference type="Proteomes" id="UP001165565"/>
    </source>
</evidence>
<proteinExistence type="predicted"/>
<name>A0AA41ZAX3_9SPHN</name>
<dbReference type="Proteomes" id="UP001165565">
    <property type="component" value="Unassembled WGS sequence"/>
</dbReference>
<reference evidence="2" key="1">
    <citation type="submission" date="2022-06" db="EMBL/GenBank/DDBJ databases">
        <title>Sphingomonas sp. nov. isolated from rhizosphere soil of tomato.</title>
        <authorList>
            <person name="Dong H."/>
            <person name="Gao R."/>
        </authorList>
    </citation>
    <scope>NUCLEOTIDE SEQUENCE</scope>
    <source>
        <strain evidence="2">MMSM24</strain>
    </source>
</reference>
<keyword evidence="1" id="KW-0472">Membrane</keyword>